<dbReference type="InterPro" id="IPR041164">
    <property type="entry name" value="LDcluster4"/>
</dbReference>
<gene>
    <name evidence="1" type="primary">fas6_2</name>
    <name evidence="1" type="ORF">STSP2_01527</name>
</gene>
<dbReference type="GO" id="GO:0005829">
    <property type="term" value="C:cytosol"/>
    <property type="evidence" value="ECO:0007669"/>
    <property type="project" value="TreeGrafter"/>
</dbReference>
<accession>A0A1U9NKP7</accession>
<organism evidence="1 2">
    <name type="scientific">Anaerohalosphaera lusitana</name>
    <dbReference type="NCBI Taxonomy" id="1936003"/>
    <lineage>
        <taxon>Bacteria</taxon>
        <taxon>Pseudomonadati</taxon>
        <taxon>Planctomycetota</taxon>
        <taxon>Phycisphaerae</taxon>
        <taxon>Sedimentisphaerales</taxon>
        <taxon>Anaerohalosphaeraceae</taxon>
        <taxon>Anaerohalosphaera</taxon>
    </lineage>
</organism>
<dbReference type="Proteomes" id="UP000189674">
    <property type="component" value="Chromosome"/>
</dbReference>
<keyword evidence="2" id="KW-1185">Reference proteome</keyword>
<name>A0A1U9NKP7_9BACT</name>
<dbReference type="RefSeq" id="WP_146661307.1">
    <property type="nucleotide sequence ID" value="NZ_CP019791.1"/>
</dbReference>
<dbReference type="AlphaFoldDB" id="A0A1U9NKP7"/>
<evidence type="ECO:0000313" key="1">
    <source>
        <dbReference type="EMBL" id="AQT68367.1"/>
    </source>
</evidence>
<dbReference type="SUPFAM" id="SSF102405">
    <property type="entry name" value="MCP/YpsA-like"/>
    <property type="match status" value="1"/>
</dbReference>
<dbReference type="Pfam" id="PF18306">
    <property type="entry name" value="LDcluster4"/>
    <property type="match status" value="1"/>
</dbReference>
<reference evidence="2" key="1">
    <citation type="submission" date="2017-02" db="EMBL/GenBank/DDBJ databases">
        <title>Comparative genomics and description of representatives of a novel lineage of planctomycetes thriving in anoxic sediments.</title>
        <authorList>
            <person name="Spring S."/>
            <person name="Bunk B."/>
            <person name="Sproer C."/>
        </authorList>
    </citation>
    <scope>NUCLEOTIDE SEQUENCE [LARGE SCALE GENOMIC DNA]</scope>
    <source>
        <strain evidence="2">ST-NAGAB-D1</strain>
    </source>
</reference>
<dbReference type="InterPro" id="IPR052341">
    <property type="entry name" value="LOG_family_nucleotidases"/>
</dbReference>
<dbReference type="STRING" id="1936003.STSP2_01527"/>
<evidence type="ECO:0000313" key="2">
    <source>
        <dbReference type="Proteomes" id="UP000189674"/>
    </source>
</evidence>
<dbReference type="PANTHER" id="PTHR43393:SF3">
    <property type="entry name" value="LYSINE DECARBOXYLASE-LIKE PROTEIN"/>
    <property type="match status" value="1"/>
</dbReference>
<dbReference type="Gene3D" id="3.40.50.450">
    <property type="match status" value="1"/>
</dbReference>
<dbReference type="EMBL" id="CP019791">
    <property type="protein sequence ID" value="AQT68367.1"/>
    <property type="molecule type" value="Genomic_DNA"/>
</dbReference>
<proteinExistence type="predicted"/>
<dbReference type="PANTHER" id="PTHR43393">
    <property type="entry name" value="CYTOKININ RIBOSIDE 5'-MONOPHOSPHATE PHOSPHORIBOHYDROLASE"/>
    <property type="match status" value="1"/>
</dbReference>
<sequence length="174" mass="18767">MSEIIVTVFGTSKARPGDSEFELAEALGTLLAKNGYTIANGGYDGTMYAAARGAASMGGKVIGVTCTAFKSSANEFVTQEIPTDALEGRLRKLVQLGEAYVVLPGGTGTLLELAEVWELKNKRFFAADKPVIILGEFWKPLVELMKQQDEKCDKCLSFAADPDEAVEIINRILI</sequence>
<protein>
    <submittedName>
        <fullName evidence="1">LOG family protein ORF6 in fasciation locus</fullName>
    </submittedName>
</protein>
<dbReference type="KEGG" id="alus:STSP2_01527"/>
<dbReference type="OrthoDB" id="9801098at2"/>